<feature type="transmembrane region" description="Helical" evidence="1">
    <location>
        <begin position="15"/>
        <end position="36"/>
    </location>
</feature>
<evidence type="ECO:0000256" key="1">
    <source>
        <dbReference type="SAM" id="Phobius"/>
    </source>
</evidence>
<reference evidence="3" key="1">
    <citation type="submission" date="2023-07" db="EMBL/GenBank/DDBJ databases">
        <title>Novel species isolated from saline lakes on Tibetan Plateau.</title>
        <authorList>
            <person name="Lu H."/>
        </authorList>
    </citation>
    <scope>NUCLEOTIDE SEQUENCE [LARGE SCALE GENOMIC DNA]</scope>
    <source>
        <strain evidence="3">CAK8W</strain>
    </source>
</reference>
<feature type="transmembrane region" description="Helical" evidence="1">
    <location>
        <begin position="108"/>
        <end position="127"/>
    </location>
</feature>
<evidence type="ECO:0000313" key="2">
    <source>
        <dbReference type="EMBL" id="MBZ9779358.1"/>
    </source>
</evidence>
<dbReference type="Proteomes" id="UP001199314">
    <property type="component" value="Unassembled WGS sequence"/>
</dbReference>
<feature type="transmembrane region" description="Helical" evidence="1">
    <location>
        <begin position="62"/>
        <end position="87"/>
    </location>
</feature>
<proteinExistence type="predicted"/>
<protein>
    <submittedName>
        <fullName evidence="2">DUF2254 domain-containing protein</fullName>
    </submittedName>
</protein>
<feature type="transmembrane region" description="Helical" evidence="1">
    <location>
        <begin position="139"/>
        <end position="159"/>
    </location>
</feature>
<evidence type="ECO:0000313" key="3">
    <source>
        <dbReference type="Proteomes" id="UP001199314"/>
    </source>
</evidence>
<keyword evidence="1" id="KW-1133">Transmembrane helix</keyword>
<accession>A0ABS7XLL5</accession>
<comment type="caution">
    <text evidence="2">The sequence shown here is derived from an EMBL/GenBank/DDBJ whole genome shotgun (WGS) entry which is preliminary data.</text>
</comment>
<keyword evidence="1" id="KW-0812">Transmembrane</keyword>
<keyword evidence="3" id="KW-1185">Reference proteome</keyword>
<dbReference type="InterPro" id="IPR018723">
    <property type="entry name" value="DUF2254_membrane"/>
</dbReference>
<name>A0ABS7XLL5_9FLAO</name>
<organism evidence="2 3">
    <name type="scientific">Psychroflexus longus</name>
    <dbReference type="NCBI Taxonomy" id="2873596"/>
    <lineage>
        <taxon>Bacteria</taxon>
        <taxon>Pseudomonadati</taxon>
        <taxon>Bacteroidota</taxon>
        <taxon>Flavobacteriia</taxon>
        <taxon>Flavobacteriales</taxon>
        <taxon>Flavobacteriaceae</taxon>
        <taxon>Psychroflexus</taxon>
    </lineage>
</organism>
<sequence>MGKVKVIWYELTNSFWFVPILIILFSIALASSLILLDRNIDFGSVVYLRQILTESADSARSVLSTISGAMIGVAGTVFSITLVALTLASSQFGSRLLKNFMHERINQVVLGTYISTYVYCLIVLNVVKDNDNEVFIPTLSILVAIIAAIGNIILLIVFIHHISISIQADKVVSDISIALMKNIESIFSEELEGEEEPVTHSKDLEDYLEDYPEVKTLLAPKSGYLQYLHNQSLFEAAKTNAYIIVTLHRIGSYIVKGEAMIKLYSKTEFTKDSMIDFKDNFVIGNSRTRQQDAEHSIHQMVEIACRALSPGINDPFTAISCIDNLTSTLCYLTRIRFPSKYKFDDEDQLRYAHFPLTYQGMLDAAFLQIRQFSKGSPAVVIRLMEAMIKIHNSTTYSIHKKAVKEHAQMILKVAEDSFEESHDLEDMQKRSKIILEESSDE</sequence>
<gene>
    <name evidence="2" type="ORF">LB452_10520</name>
</gene>
<dbReference type="RefSeq" id="WP_224461699.1">
    <property type="nucleotide sequence ID" value="NZ_JAIQZE010000011.1"/>
</dbReference>
<keyword evidence="1" id="KW-0472">Membrane</keyword>
<dbReference type="Pfam" id="PF10011">
    <property type="entry name" value="DUF2254"/>
    <property type="match status" value="1"/>
</dbReference>
<dbReference type="EMBL" id="JAIQZE010000011">
    <property type="protein sequence ID" value="MBZ9779358.1"/>
    <property type="molecule type" value="Genomic_DNA"/>
</dbReference>